<evidence type="ECO:0000256" key="1">
    <source>
        <dbReference type="ARBA" id="ARBA00004496"/>
    </source>
</evidence>
<dbReference type="GO" id="GO:0000976">
    <property type="term" value="F:transcription cis-regulatory region binding"/>
    <property type="evidence" value="ECO:0007669"/>
    <property type="project" value="TreeGrafter"/>
</dbReference>
<evidence type="ECO:0000256" key="8">
    <source>
        <dbReference type="ARBA" id="ARBA00023159"/>
    </source>
</evidence>
<evidence type="ECO:0000313" key="17">
    <source>
        <dbReference type="Proteomes" id="UP000293142"/>
    </source>
</evidence>
<dbReference type="GO" id="GO:0005829">
    <property type="term" value="C:cytosol"/>
    <property type="evidence" value="ECO:0007669"/>
    <property type="project" value="TreeGrafter"/>
</dbReference>
<evidence type="ECO:0000256" key="6">
    <source>
        <dbReference type="ARBA" id="ARBA00023026"/>
    </source>
</evidence>
<evidence type="ECO:0000259" key="15">
    <source>
        <dbReference type="PROSITE" id="PS51755"/>
    </source>
</evidence>
<dbReference type="AlphaFoldDB" id="A0A4Q9DS54"/>
<dbReference type="InterPro" id="IPR039420">
    <property type="entry name" value="WalR-like"/>
</dbReference>
<evidence type="ECO:0000256" key="7">
    <source>
        <dbReference type="ARBA" id="ARBA00023125"/>
    </source>
</evidence>
<accession>A0A4Q9DS54</accession>
<evidence type="ECO:0000313" key="16">
    <source>
        <dbReference type="EMBL" id="TBL77870.1"/>
    </source>
</evidence>
<dbReference type="PANTHER" id="PTHR48111">
    <property type="entry name" value="REGULATOR OF RPOS"/>
    <property type="match status" value="1"/>
</dbReference>
<dbReference type="CDD" id="cd00383">
    <property type="entry name" value="trans_reg_C"/>
    <property type="match status" value="1"/>
</dbReference>
<dbReference type="PROSITE" id="PS50110">
    <property type="entry name" value="RESPONSE_REGULATORY"/>
    <property type="match status" value="1"/>
</dbReference>
<dbReference type="GO" id="GO:0006355">
    <property type="term" value="P:regulation of DNA-templated transcription"/>
    <property type="evidence" value="ECO:0007669"/>
    <property type="project" value="InterPro"/>
</dbReference>
<dbReference type="Gene3D" id="6.10.250.690">
    <property type="match status" value="1"/>
</dbReference>
<evidence type="ECO:0000256" key="12">
    <source>
        <dbReference type="PROSITE-ProRule" id="PRU00169"/>
    </source>
</evidence>
<dbReference type="FunFam" id="3.40.50.2300:FF:000001">
    <property type="entry name" value="DNA-binding response regulator PhoB"/>
    <property type="match status" value="1"/>
</dbReference>
<dbReference type="InterPro" id="IPR036388">
    <property type="entry name" value="WH-like_DNA-bd_sf"/>
</dbReference>
<evidence type="ECO:0000256" key="2">
    <source>
        <dbReference type="ARBA" id="ARBA00022490"/>
    </source>
</evidence>
<gene>
    <name evidence="16" type="ORF">EYB31_17200</name>
</gene>
<keyword evidence="4" id="KW-0902">Two-component regulatory system</keyword>
<dbReference type="RefSeq" id="WP_131014600.1">
    <property type="nucleotide sequence ID" value="NZ_SIRE01000011.1"/>
</dbReference>
<dbReference type="SMART" id="SM00448">
    <property type="entry name" value="REC"/>
    <property type="match status" value="1"/>
</dbReference>
<dbReference type="CDD" id="cd17574">
    <property type="entry name" value="REC_OmpR"/>
    <property type="match status" value="1"/>
</dbReference>
<comment type="caution">
    <text evidence="16">The sequence shown here is derived from an EMBL/GenBank/DDBJ whole genome shotgun (WGS) entry which is preliminary data.</text>
</comment>
<keyword evidence="9" id="KW-0804">Transcription</keyword>
<dbReference type="Gene3D" id="3.40.50.2300">
    <property type="match status" value="1"/>
</dbReference>
<protein>
    <recommendedName>
        <fullName evidence="11">Heme response regulator HssR</fullName>
    </recommendedName>
</protein>
<dbReference type="OrthoDB" id="9790442at2"/>
<evidence type="ECO:0000256" key="4">
    <source>
        <dbReference type="ARBA" id="ARBA00023012"/>
    </source>
</evidence>
<dbReference type="InterPro" id="IPR001867">
    <property type="entry name" value="OmpR/PhoB-type_DNA-bd"/>
</dbReference>
<keyword evidence="7 13" id="KW-0238">DNA-binding</keyword>
<feature type="domain" description="Response regulatory" evidence="14">
    <location>
        <begin position="3"/>
        <end position="117"/>
    </location>
</feature>
<dbReference type="Gene3D" id="1.10.10.10">
    <property type="entry name" value="Winged helix-like DNA-binding domain superfamily/Winged helix DNA-binding domain"/>
    <property type="match status" value="1"/>
</dbReference>
<keyword evidence="6" id="KW-0843">Virulence</keyword>
<dbReference type="PROSITE" id="PS51755">
    <property type="entry name" value="OMPR_PHOB"/>
    <property type="match status" value="1"/>
</dbReference>
<dbReference type="SUPFAM" id="SSF52172">
    <property type="entry name" value="CheY-like"/>
    <property type="match status" value="1"/>
</dbReference>
<dbReference type="SMART" id="SM00862">
    <property type="entry name" value="Trans_reg_C"/>
    <property type="match status" value="1"/>
</dbReference>
<evidence type="ECO:0000256" key="9">
    <source>
        <dbReference type="ARBA" id="ARBA00023163"/>
    </source>
</evidence>
<evidence type="ECO:0000256" key="3">
    <source>
        <dbReference type="ARBA" id="ARBA00022553"/>
    </source>
</evidence>
<feature type="modified residue" description="4-aspartylphosphate" evidence="12">
    <location>
        <position position="52"/>
    </location>
</feature>
<dbReference type="InterPro" id="IPR001789">
    <property type="entry name" value="Sig_transdc_resp-reg_receiver"/>
</dbReference>
<name>A0A4Q9DS54_9BACL</name>
<proteinExistence type="predicted"/>
<evidence type="ECO:0000259" key="14">
    <source>
        <dbReference type="PROSITE" id="PS50110"/>
    </source>
</evidence>
<keyword evidence="17" id="KW-1185">Reference proteome</keyword>
<dbReference type="Pfam" id="PF00486">
    <property type="entry name" value="Trans_reg_C"/>
    <property type="match status" value="1"/>
</dbReference>
<comment type="function">
    <text evidence="10">Member of the two-component regulatory system HssS/HssR involved in intracellular heme homeostasis and tempering of staphylococcal virulence. Phosphorylated HssR binds to a direct repeat sequence within hrtAB promoter and activates the expression of hrtAB, an efflux pump, in response to extracellular heme, hemin, hemoglobin or blood.</text>
</comment>
<keyword evidence="3 12" id="KW-0597">Phosphoprotein</keyword>
<evidence type="ECO:0000256" key="11">
    <source>
        <dbReference type="ARBA" id="ARBA00039976"/>
    </source>
</evidence>
<dbReference type="GO" id="GO:0032993">
    <property type="term" value="C:protein-DNA complex"/>
    <property type="evidence" value="ECO:0007669"/>
    <property type="project" value="TreeGrafter"/>
</dbReference>
<feature type="domain" description="OmpR/PhoB-type" evidence="15">
    <location>
        <begin position="125"/>
        <end position="223"/>
    </location>
</feature>
<dbReference type="InterPro" id="IPR011006">
    <property type="entry name" value="CheY-like_superfamily"/>
</dbReference>
<reference evidence="16 17" key="1">
    <citation type="submission" date="2019-02" db="EMBL/GenBank/DDBJ databases">
        <title>Paenibacillus sp. nov., isolated from surface-sterilized tissue of Thalictrum simplex L.</title>
        <authorList>
            <person name="Tuo L."/>
        </authorList>
    </citation>
    <scope>NUCLEOTIDE SEQUENCE [LARGE SCALE GENOMIC DNA]</scope>
    <source>
        <strain evidence="16 17">N2SHLJ1</strain>
    </source>
</reference>
<keyword evidence="8" id="KW-0010">Activator</keyword>
<evidence type="ECO:0000256" key="5">
    <source>
        <dbReference type="ARBA" id="ARBA00023015"/>
    </source>
</evidence>
<dbReference type="Pfam" id="PF00072">
    <property type="entry name" value="Response_reg"/>
    <property type="match status" value="1"/>
</dbReference>
<comment type="subcellular location">
    <subcellularLocation>
        <location evidence="1">Cytoplasm</location>
    </subcellularLocation>
</comment>
<organism evidence="16 17">
    <name type="scientific">Paenibacillus thalictri</name>
    <dbReference type="NCBI Taxonomy" id="2527873"/>
    <lineage>
        <taxon>Bacteria</taxon>
        <taxon>Bacillati</taxon>
        <taxon>Bacillota</taxon>
        <taxon>Bacilli</taxon>
        <taxon>Bacillales</taxon>
        <taxon>Paenibacillaceae</taxon>
        <taxon>Paenibacillus</taxon>
    </lineage>
</organism>
<evidence type="ECO:0000256" key="13">
    <source>
        <dbReference type="PROSITE-ProRule" id="PRU01091"/>
    </source>
</evidence>
<feature type="DNA-binding region" description="OmpR/PhoB-type" evidence="13">
    <location>
        <begin position="125"/>
        <end position="223"/>
    </location>
</feature>
<dbReference type="PANTHER" id="PTHR48111:SF49">
    <property type="entry name" value="HEME RESPONSE REGULATOR HSSR"/>
    <property type="match status" value="1"/>
</dbReference>
<dbReference type="GO" id="GO:0000156">
    <property type="term" value="F:phosphorelay response regulator activity"/>
    <property type="evidence" value="ECO:0007669"/>
    <property type="project" value="TreeGrafter"/>
</dbReference>
<dbReference type="Proteomes" id="UP000293142">
    <property type="component" value="Unassembled WGS sequence"/>
</dbReference>
<sequence>MAKILVVDDDPFIRQLIKLALRGENVQLLDSVNGAEALRLLERAKVDMVILDVMMPEMDGWDTCKELRRLYPELPVLMVTAKGETAHKVKGFQLGIDDYIVKPFDPLELNLRVKALLKRYKVNSSQILQVGNVQLNRTSFEVLHNGARHQLPLKEFELLFMLACYPNQVFTRYQLVSQIWGLDYKGEERTVDVHIKRLRERFAEDTCRFAIVTIRGLGYKLELAQ</sequence>
<keyword evidence="2" id="KW-0963">Cytoplasm</keyword>
<dbReference type="EMBL" id="SIRE01000011">
    <property type="protein sequence ID" value="TBL77870.1"/>
    <property type="molecule type" value="Genomic_DNA"/>
</dbReference>
<keyword evidence="5" id="KW-0805">Transcription regulation</keyword>
<evidence type="ECO:0000256" key="10">
    <source>
        <dbReference type="ARBA" id="ARBA00037471"/>
    </source>
</evidence>